<dbReference type="CDD" id="cd01650">
    <property type="entry name" value="RT_nLTR_like"/>
    <property type="match status" value="1"/>
</dbReference>
<dbReference type="EMBL" id="BKCJ010006319">
    <property type="protein sequence ID" value="GEU71512.1"/>
    <property type="molecule type" value="Genomic_DNA"/>
</dbReference>
<dbReference type="PANTHER" id="PTHR46890">
    <property type="entry name" value="NON-LTR RETROLELEMENT REVERSE TRANSCRIPTASE-LIKE PROTEIN-RELATED"/>
    <property type="match status" value="1"/>
</dbReference>
<proteinExistence type="predicted"/>
<keyword evidence="2" id="KW-0548">Nucleotidyltransferase</keyword>
<dbReference type="PANTHER" id="PTHR46890:SF50">
    <property type="entry name" value="RNA-DIRECTED DNA POLYMERASE, EUKARYOTA, REVERSE TRANSCRIPTASE ZINC-BINDING DOMAIN PROTEIN-RELATED"/>
    <property type="match status" value="1"/>
</dbReference>
<organism evidence="2">
    <name type="scientific">Tanacetum cinerariifolium</name>
    <name type="common">Dalmatian daisy</name>
    <name type="synonym">Chrysanthemum cinerariifolium</name>
    <dbReference type="NCBI Taxonomy" id="118510"/>
    <lineage>
        <taxon>Eukaryota</taxon>
        <taxon>Viridiplantae</taxon>
        <taxon>Streptophyta</taxon>
        <taxon>Embryophyta</taxon>
        <taxon>Tracheophyta</taxon>
        <taxon>Spermatophyta</taxon>
        <taxon>Magnoliopsida</taxon>
        <taxon>eudicotyledons</taxon>
        <taxon>Gunneridae</taxon>
        <taxon>Pentapetalae</taxon>
        <taxon>asterids</taxon>
        <taxon>campanulids</taxon>
        <taxon>Asterales</taxon>
        <taxon>Asteraceae</taxon>
        <taxon>Asteroideae</taxon>
        <taxon>Anthemideae</taxon>
        <taxon>Anthemidinae</taxon>
        <taxon>Tanacetum</taxon>
    </lineage>
</organism>
<feature type="domain" description="Reverse transcriptase" evidence="1">
    <location>
        <begin position="268"/>
        <end position="509"/>
    </location>
</feature>
<accession>A0A6L2MFJ9</accession>
<keyword evidence="2" id="KW-0808">Transferase</keyword>
<dbReference type="Pfam" id="PF00078">
    <property type="entry name" value="RVT_1"/>
    <property type="match status" value="1"/>
</dbReference>
<dbReference type="PROSITE" id="PS50878">
    <property type="entry name" value="RT_POL"/>
    <property type="match status" value="1"/>
</dbReference>
<dbReference type="InterPro" id="IPR000477">
    <property type="entry name" value="RT_dom"/>
</dbReference>
<protein>
    <submittedName>
        <fullName evidence="2">RNA-directed DNA polymerase, eukaryota, reverse transcriptase zinc-binding domain protein</fullName>
    </submittedName>
</protein>
<sequence>MVSFDVFVVKALWGNMLFDFATSSARGRSCGILCVWDKSLFHKKRTYATENCLCVEGGYSFTWSDKHASKMSKLDRFLVSPGTLGLFPNLTSLILHRHISNHRPILLKETHVDYGPTLFRLYHSWFLEDDSYFVIEDSWNNDGVSASNSMDHDRKVIQDSLIEIDLCLDKGNCLPDDLSKRATLFRDLKDIDKKDSIDLAQNAKIKWAVRLDYDQACDLEGVVSNEEIKMDVWDCGSDKSPGPDGFTFIFLKKFWPIVGGDVTNAVKEFFNSSSFPKGCNSSFIALVPKVMDAKHLNDFRPISLIGCQYKIIGKILANRLSLMIGDIVSQEQSAFIKGRQIMDGSLNLNEVISWCKARKDQILLFKVDFQKAYDSVRWDHLDDILGKFDFGNKWRGWIRGCLHYSKASVLVNGSPTNGFSFHRGLRQGDPLSPFLFILVMESLHVSFQRLIDRGTLDPIFVGKENMVHISHLFYADDAMFIGNNLPFTYMGVKVGANMMRLKSWSEVMLCSVSLSSANDRWSWTLHGLGEFSVKSAREEIDKHVLVVSPSHSRWSKADTETRNHLFFGCSMSLDLARLIGRWWNIHIPSFGDPSSWETLFNGLNLSSLQKRIMEATFVSMWWHIWKFSNSSPFSSKKPRKEMIFDDIVSHTFFWVNNRCRKFNVSRVAWLNDPLNAL</sequence>
<dbReference type="InterPro" id="IPR052343">
    <property type="entry name" value="Retrotransposon-Effector_Assoc"/>
</dbReference>
<gene>
    <name evidence="2" type="ORF">Tci_043490</name>
</gene>
<comment type="caution">
    <text evidence="2">The sequence shown here is derived from an EMBL/GenBank/DDBJ whole genome shotgun (WGS) entry which is preliminary data.</text>
</comment>
<evidence type="ECO:0000259" key="1">
    <source>
        <dbReference type="PROSITE" id="PS50878"/>
    </source>
</evidence>
<dbReference type="SUPFAM" id="SSF56672">
    <property type="entry name" value="DNA/RNA polymerases"/>
    <property type="match status" value="1"/>
</dbReference>
<keyword evidence="2" id="KW-0695">RNA-directed DNA polymerase</keyword>
<dbReference type="AlphaFoldDB" id="A0A6L2MFJ9"/>
<reference evidence="2" key="1">
    <citation type="journal article" date="2019" name="Sci. Rep.">
        <title>Draft genome of Tanacetum cinerariifolium, the natural source of mosquito coil.</title>
        <authorList>
            <person name="Yamashiro T."/>
            <person name="Shiraishi A."/>
            <person name="Satake H."/>
            <person name="Nakayama K."/>
        </authorList>
    </citation>
    <scope>NUCLEOTIDE SEQUENCE</scope>
</reference>
<evidence type="ECO:0000313" key="2">
    <source>
        <dbReference type="EMBL" id="GEU71512.1"/>
    </source>
</evidence>
<dbReference type="InterPro" id="IPR043502">
    <property type="entry name" value="DNA/RNA_pol_sf"/>
</dbReference>
<dbReference type="GO" id="GO:0003964">
    <property type="term" value="F:RNA-directed DNA polymerase activity"/>
    <property type="evidence" value="ECO:0007669"/>
    <property type="project" value="UniProtKB-KW"/>
</dbReference>
<name>A0A6L2MFJ9_TANCI</name>